<protein>
    <submittedName>
        <fullName evidence="3">Predicted amidohydrolase</fullName>
    </submittedName>
</protein>
<keyword evidence="4" id="KW-1185">Reference proteome</keyword>
<proteinExistence type="predicted"/>
<reference evidence="3 4" key="1">
    <citation type="submission" date="2017-09" db="EMBL/GenBank/DDBJ databases">
        <authorList>
            <person name="Ehlers B."/>
            <person name="Leendertz F.H."/>
        </authorList>
    </citation>
    <scope>NUCLEOTIDE SEQUENCE [LARGE SCALE GENOMIC DNA]</scope>
    <source>
        <strain evidence="3 4">CGMCC 4.7095</strain>
    </source>
</reference>
<keyword evidence="1 3" id="KW-0378">Hydrolase</keyword>
<dbReference type="PROSITE" id="PS50263">
    <property type="entry name" value="CN_HYDROLASE"/>
    <property type="match status" value="1"/>
</dbReference>
<dbReference type="CDD" id="cd07197">
    <property type="entry name" value="nitrilase"/>
    <property type="match status" value="1"/>
</dbReference>
<evidence type="ECO:0000313" key="4">
    <source>
        <dbReference type="Proteomes" id="UP000219072"/>
    </source>
</evidence>
<sequence>MTANRNFKRRVRARAAKTGESYTAALRHLRSTPGREPVAERRRLLLAVTQSTLPSFGERPDDATSLATRGREVRELMRAAHRKGARVVHLPEGALCSPGPRAVADTDAEWEGSAPALDRDAWDWGALRHELVKTAALAGELGLWTVVGSVHRLTFPNRPHNSLYVFSDRGRAVTRYDERLLSATKLRYLYAPGALPVTFEVDGVRFGLLLGMEAHFPELFAEYERLNVDCVLYSSAGGGSGGTGVLANEVSAHAAATTRWVSLALPAGHAPEGAAGVAGPDGKWLVRGEADGTASCAVAPLDDGAAPLAEALTLARPWRRRVRDGLHEAYRVHGDPLSEDRTAF</sequence>
<dbReference type="InterPro" id="IPR003010">
    <property type="entry name" value="C-N_Hydrolase"/>
</dbReference>
<dbReference type="AlphaFoldDB" id="A0A286DT38"/>
<dbReference type="InterPro" id="IPR036526">
    <property type="entry name" value="C-N_Hydrolase_sf"/>
</dbReference>
<dbReference type="RefSeq" id="WP_097230291.1">
    <property type="nucleotide sequence ID" value="NZ_OCNE01000003.1"/>
</dbReference>
<name>A0A286DT38_9ACTN</name>
<evidence type="ECO:0000256" key="1">
    <source>
        <dbReference type="ARBA" id="ARBA00022801"/>
    </source>
</evidence>
<dbReference type="EMBL" id="OCNE01000003">
    <property type="protein sequence ID" value="SOD61821.1"/>
    <property type="molecule type" value="Genomic_DNA"/>
</dbReference>
<evidence type="ECO:0000259" key="2">
    <source>
        <dbReference type="PROSITE" id="PS50263"/>
    </source>
</evidence>
<gene>
    <name evidence="3" type="ORF">SAMN06297387_103429</name>
</gene>
<dbReference type="Proteomes" id="UP000219072">
    <property type="component" value="Unassembled WGS sequence"/>
</dbReference>
<dbReference type="InterPro" id="IPR050345">
    <property type="entry name" value="Aliph_Amidase/BUP"/>
</dbReference>
<organism evidence="3 4">
    <name type="scientific">Streptomyces zhaozhouensis</name>
    <dbReference type="NCBI Taxonomy" id="1300267"/>
    <lineage>
        <taxon>Bacteria</taxon>
        <taxon>Bacillati</taxon>
        <taxon>Actinomycetota</taxon>
        <taxon>Actinomycetes</taxon>
        <taxon>Kitasatosporales</taxon>
        <taxon>Streptomycetaceae</taxon>
        <taxon>Streptomyces</taxon>
    </lineage>
</organism>
<feature type="domain" description="CN hydrolase" evidence="2">
    <location>
        <begin position="44"/>
        <end position="303"/>
    </location>
</feature>
<dbReference type="GO" id="GO:0016811">
    <property type="term" value="F:hydrolase activity, acting on carbon-nitrogen (but not peptide) bonds, in linear amides"/>
    <property type="evidence" value="ECO:0007669"/>
    <property type="project" value="TreeGrafter"/>
</dbReference>
<dbReference type="OrthoDB" id="9811121at2"/>
<dbReference type="PANTHER" id="PTHR43674">
    <property type="entry name" value="NITRILASE C965.09-RELATED"/>
    <property type="match status" value="1"/>
</dbReference>
<dbReference type="PANTHER" id="PTHR43674:SF16">
    <property type="entry name" value="CARBON-NITROGEN FAMILY, PUTATIVE (AFU_ORTHOLOGUE AFUA_5G02350)-RELATED"/>
    <property type="match status" value="1"/>
</dbReference>
<accession>A0A286DT38</accession>
<dbReference type="SUPFAM" id="SSF56317">
    <property type="entry name" value="Carbon-nitrogen hydrolase"/>
    <property type="match status" value="1"/>
</dbReference>
<dbReference type="Gene3D" id="3.60.110.10">
    <property type="entry name" value="Carbon-nitrogen hydrolase"/>
    <property type="match status" value="1"/>
</dbReference>
<evidence type="ECO:0000313" key="3">
    <source>
        <dbReference type="EMBL" id="SOD61821.1"/>
    </source>
</evidence>
<dbReference type="Pfam" id="PF00795">
    <property type="entry name" value="CN_hydrolase"/>
    <property type="match status" value="1"/>
</dbReference>